<feature type="transmembrane region" description="Helical" evidence="6">
    <location>
        <begin position="12"/>
        <end position="38"/>
    </location>
</feature>
<dbReference type="Pfam" id="PF02096">
    <property type="entry name" value="60KD_IMP"/>
    <property type="match status" value="1"/>
</dbReference>
<feature type="transmembrane region" description="Helical" evidence="6">
    <location>
        <begin position="314"/>
        <end position="339"/>
    </location>
</feature>
<dbReference type="SUPFAM" id="SSF53649">
    <property type="entry name" value="Alkaline phosphatase-like"/>
    <property type="match status" value="1"/>
</dbReference>
<comment type="subcellular location">
    <subcellularLocation>
        <location evidence="1 5">Membrane</location>
        <topology evidence="1 5">Multi-pass membrane protein</topology>
    </subcellularLocation>
</comment>
<protein>
    <submittedName>
        <fullName evidence="9">YidC/Oxa1 family membrane protein insertase</fullName>
    </submittedName>
</protein>
<feature type="transmembrane region" description="Helical" evidence="6">
    <location>
        <begin position="388"/>
        <end position="409"/>
    </location>
</feature>
<organism evidence="9 10">
    <name type="scientific">Sneathiella marina</name>
    <dbReference type="NCBI Taxonomy" id="2950108"/>
    <lineage>
        <taxon>Bacteria</taxon>
        <taxon>Pseudomonadati</taxon>
        <taxon>Pseudomonadota</taxon>
        <taxon>Alphaproteobacteria</taxon>
        <taxon>Sneathiellales</taxon>
        <taxon>Sneathiellaceae</taxon>
        <taxon>Sneathiella</taxon>
    </lineage>
</organism>
<name>A0ABY4W476_9PROT</name>
<dbReference type="InterPro" id="IPR000917">
    <property type="entry name" value="Sulfatase_N"/>
</dbReference>
<dbReference type="Proteomes" id="UP001056291">
    <property type="component" value="Chromosome"/>
</dbReference>
<evidence type="ECO:0000259" key="7">
    <source>
        <dbReference type="Pfam" id="PF00884"/>
    </source>
</evidence>
<feature type="transmembrane region" description="Helical" evidence="6">
    <location>
        <begin position="263"/>
        <end position="279"/>
    </location>
</feature>
<dbReference type="InterPro" id="IPR028055">
    <property type="entry name" value="YidC/Oxa/ALB_C"/>
</dbReference>
<evidence type="ECO:0000313" key="10">
    <source>
        <dbReference type="Proteomes" id="UP001056291"/>
    </source>
</evidence>
<keyword evidence="4 6" id="KW-0472">Membrane</keyword>
<dbReference type="InterPro" id="IPR017850">
    <property type="entry name" value="Alkaline_phosphatase_core_sf"/>
</dbReference>
<feature type="transmembrane region" description="Helical" evidence="6">
    <location>
        <begin position="136"/>
        <end position="155"/>
    </location>
</feature>
<keyword evidence="2 5" id="KW-0812">Transmembrane</keyword>
<feature type="transmembrane region" description="Helical" evidence="6">
    <location>
        <begin position="291"/>
        <end position="308"/>
    </location>
</feature>
<dbReference type="PANTHER" id="PTHR12428">
    <property type="entry name" value="OXA1"/>
    <property type="match status" value="1"/>
</dbReference>
<feature type="domain" description="Membrane insertase YidC/Oxa/ALB C-terminal" evidence="8">
    <location>
        <begin position="22"/>
        <end position="208"/>
    </location>
</feature>
<sequence length="920" mass="104152">MNIVISYYESLFLFISNIVHSYGLATILLSLFVSLLLIKPTKLANLIVYKETSFQTVLAPQVERIKKESKGAEQHTRLNNLYNRYSYHPIYSVRKLLGLFIQLPLLVLTYFMFEQLDVLNGEQFIFIKNLGGPDNLILGQGNLLPFIMTFVNVAAALTTPNFTKNDLIQAFGVSLLFLVLLYNAKSVLLIYWTVSNAFILFRNIIIMRNADKRGVLLISTVSRRQIYDFLINKYTVSLCIFVISFCLIDHFLPTQIADENSNIVALIISLEIILFYFSVKFSYNFSYLSKFVLYVLFLLQVAMAFGQISDQYRLPSLLFINISFLVLGVQAALFFGVLGNTASLSYSQAKLRLVSLGFLSLLIFIIVLDNPLNLYLSDPSEYYGIEYFTILLANITIFCLAIMLGYILLRFSSENIVKSILILSVYLSTIFFVYSKLVGLNYGLLDNFTFNQPDLINVSAFHSILEFTVLVGLFLLFLKNFNKLQSYFVPLLLLLFITSLATISVSAASLLVANAGNTDNQTESSYLEARDFNLTLSKSGKNVLVIILDGFSGGLFPELVKENRKIRNGFKDFTWYKNSVANSGGTIGSLPSIFGGHRFHIENVIPSSNDRMLDTLADSYLVLPELFKPKGYNSNIVQPKFNVKISNKDASIYKIDGNGYANSNNPEADNFVIRSLIKFSILKSFPLFFREHFYFTYLDKTHNDESTNSKLKMIKLLDSLSEKEVATSEKPTLNFIHLHVPHGPNVIDQEGNISQKGKGDYKAEATYSLLQLAKIFERMKADKVYNSTQIQVVSDHGWWVDNPMFDPAFVDQIGIGYEGRRMPGFFHALFLVKNVDAHQPELHTSNALTTSGDVATMACEVIGGCPRILSLDEIFSEDREVKYSILDLKGVSKNGSFKDYLVEQWSVEKSIFEHTNWKRN</sequence>
<comment type="similarity">
    <text evidence="5">Belongs to the OXA1/ALB3/YidC family.</text>
</comment>
<feature type="transmembrane region" description="Helical" evidence="6">
    <location>
        <begin position="167"/>
        <end position="184"/>
    </location>
</feature>
<evidence type="ECO:0000256" key="2">
    <source>
        <dbReference type="ARBA" id="ARBA00022692"/>
    </source>
</evidence>
<evidence type="ECO:0000259" key="8">
    <source>
        <dbReference type="Pfam" id="PF02096"/>
    </source>
</evidence>
<dbReference type="PANTHER" id="PTHR12428:SF65">
    <property type="entry name" value="CYTOCHROME C OXIDASE ASSEMBLY PROTEIN COX18, MITOCHONDRIAL"/>
    <property type="match status" value="1"/>
</dbReference>
<feature type="transmembrane region" description="Helical" evidence="6">
    <location>
        <begin position="190"/>
        <end position="210"/>
    </location>
</feature>
<feature type="transmembrane region" description="Helical" evidence="6">
    <location>
        <begin position="231"/>
        <end position="251"/>
    </location>
</feature>
<keyword evidence="3 6" id="KW-1133">Transmembrane helix</keyword>
<dbReference type="Gene3D" id="3.40.720.10">
    <property type="entry name" value="Alkaline Phosphatase, subunit A"/>
    <property type="match status" value="1"/>
</dbReference>
<feature type="transmembrane region" description="Helical" evidence="6">
    <location>
        <begin position="490"/>
        <end position="513"/>
    </location>
</feature>
<dbReference type="EMBL" id="CP098747">
    <property type="protein sequence ID" value="USG61995.1"/>
    <property type="molecule type" value="Genomic_DNA"/>
</dbReference>
<feature type="transmembrane region" description="Helical" evidence="6">
    <location>
        <begin position="455"/>
        <end position="478"/>
    </location>
</feature>
<gene>
    <name evidence="9" type="ORF">NBZ79_03275</name>
</gene>
<evidence type="ECO:0000256" key="1">
    <source>
        <dbReference type="ARBA" id="ARBA00004141"/>
    </source>
</evidence>
<evidence type="ECO:0000256" key="4">
    <source>
        <dbReference type="ARBA" id="ARBA00023136"/>
    </source>
</evidence>
<reference evidence="9" key="1">
    <citation type="submission" date="2022-06" db="EMBL/GenBank/DDBJ databases">
        <title>Sneathiella actinostolidae sp. nov., isolated from a sea anemonein the Western Pacific Ocean.</title>
        <authorList>
            <person name="Wei M.J."/>
        </authorList>
    </citation>
    <scope>NUCLEOTIDE SEQUENCE</scope>
    <source>
        <strain evidence="9">PHK-P5</strain>
    </source>
</reference>
<proteinExistence type="inferred from homology"/>
<dbReference type="InterPro" id="IPR001708">
    <property type="entry name" value="YidC/ALB3/OXA1/COX18"/>
</dbReference>
<feature type="transmembrane region" description="Helical" evidence="6">
    <location>
        <begin position="96"/>
        <end position="113"/>
    </location>
</feature>
<evidence type="ECO:0000256" key="6">
    <source>
        <dbReference type="SAM" id="Phobius"/>
    </source>
</evidence>
<dbReference type="RefSeq" id="WP_251935492.1">
    <property type="nucleotide sequence ID" value="NZ_CP098747.1"/>
</dbReference>
<dbReference type="Pfam" id="PF00884">
    <property type="entry name" value="Sulfatase"/>
    <property type="match status" value="1"/>
</dbReference>
<feature type="domain" description="Sulfatase N-terminal" evidence="7">
    <location>
        <begin position="541"/>
        <end position="797"/>
    </location>
</feature>
<accession>A0ABY4W476</accession>
<evidence type="ECO:0000256" key="5">
    <source>
        <dbReference type="RuleBase" id="RU003945"/>
    </source>
</evidence>
<evidence type="ECO:0000313" key="9">
    <source>
        <dbReference type="EMBL" id="USG61995.1"/>
    </source>
</evidence>
<evidence type="ECO:0000256" key="3">
    <source>
        <dbReference type="ARBA" id="ARBA00022989"/>
    </source>
</evidence>
<feature type="transmembrane region" description="Helical" evidence="6">
    <location>
        <begin position="351"/>
        <end position="368"/>
    </location>
</feature>
<feature type="transmembrane region" description="Helical" evidence="6">
    <location>
        <begin position="416"/>
        <end position="435"/>
    </location>
</feature>
<keyword evidence="10" id="KW-1185">Reference proteome</keyword>